<gene>
    <name evidence="4" type="ORF">E6C55_12470</name>
</gene>
<dbReference type="Proteomes" id="UP000310636">
    <property type="component" value="Unassembled WGS sequence"/>
</dbReference>
<dbReference type="PROSITE" id="PS50977">
    <property type="entry name" value="HTH_TETR_2"/>
    <property type="match status" value="1"/>
</dbReference>
<keyword evidence="5" id="KW-1185">Reference proteome</keyword>
<dbReference type="Pfam" id="PF00440">
    <property type="entry name" value="TetR_N"/>
    <property type="match status" value="1"/>
</dbReference>
<dbReference type="OrthoDB" id="9810250at2"/>
<organism evidence="4 5">
    <name type="scientific">Cohnella fermenti</name>
    <dbReference type="NCBI Taxonomy" id="2565925"/>
    <lineage>
        <taxon>Bacteria</taxon>
        <taxon>Bacillati</taxon>
        <taxon>Bacillota</taxon>
        <taxon>Bacilli</taxon>
        <taxon>Bacillales</taxon>
        <taxon>Paenibacillaceae</taxon>
        <taxon>Cohnella</taxon>
    </lineage>
</organism>
<dbReference type="PANTHER" id="PTHR43479">
    <property type="entry name" value="ACREF/ENVCD OPERON REPRESSOR-RELATED"/>
    <property type="match status" value="1"/>
</dbReference>
<evidence type="ECO:0000313" key="5">
    <source>
        <dbReference type="Proteomes" id="UP000310636"/>
    </source>
</evidence>
<reference evidence="4 5" key="1">
    <citation type="submission" date="2019-04" db="EMBL/GenBank/DDBJ databases">
        <title>Cohnella sp. nov. isolated from preserved vegetables.</title>
        <authorList>
            <person name="Lin S.-Y."/>
            <person name="Hung M.-H."/>
            <person name="Young C.-C."/>
        </authorList>
    </citation>
    <scope>NUCLEOTIDE SEQUENCE [LARGE SCALE GENOMIC DNA]</scope>
    <source>
        <strain evidence="4 5">CC-MHH1044</strain>
    </source>
</reference>
<accession>A0A4S4BYF3</accession>
<evidence type="ECO:0000256" key="1">
    <source>
        <dbReference type="ARBA" id="ARBA00023125"/>
    </source>
</evidence>
<dbReference type="EMBL" id="SSOB01000013">
    <property type="protein sequence ID" value="THF79582.1"/>
    <property type="molecule type" value="Genomic_DNA"/>
</dbReference>
<evidence type="ECO:0000256" key="2">
    <source>
        <dbReference type="PROSITE-ProRule" id="PRU00335"/>
    </source>
</evidence>
<feature type="DNA-binding region" description="H-T-H motif" evidence="2">
    <location>
        <begin position="32"/>
        <end position="51"/>
    </location>
</feature>
<sequence length="206" mass="22748">MSAAEPQPISARWLITEAFSALLAAHPFDKISVHAIVRKAGISRSTFYLHFQDKYDLMEQVTQEIAGELLRLYEGHAGGDEKQLALLLEHGDKLAIPGTIAICEHFRAHAGFYRNRFRDPGFLSWLTDELRLRFLRIYGDDARATFAAGGTMGFYGRWLAEGMPGSTLEVAQQLVSIAQFSMLEAQSLQPAAQPEAANTSAPSGTY</sequence>
<dbReference type="InterPro" id="IPR001647">
    <property type="entry name" value="HTH_TetR"/>
</dbReference>
<dbReference type="InterPro" id="IPR009057">
    <property type="entry name" value="Homeodomain-like_sf"/>
</dbReference>
<evidence type="ECO:0000259" key="3">
    <source>
        <dbReference type="PROSITE" id="PS50977"/>
    </source>
</evidence>
<dbReference type="SUPFAM" id="SSF46689">
    <property type="entry name" value="Homeodomain-like"/>
    <property type="match status" value="1"/>
</dbReference>
<proteinExistence type="predicted"/>
<dbReference type="GO" id="GO:0003677">
    <property type="term" value="F:DNA binding"/>
    <property type="evidence" value="ECO:0007669"/>
    <property type="project" value="UniProtKB-UniRule"/>
</dbReference>
<dbReference type="AlphaFoldDB" id="A0A4S4BYF3"/>
<feature type="domain" description="HTH tetR-type" evidence="3">
    <location>
        <begin position="9"/>
        <end position="69"/>
    </location>
</feature>
<evidence type="ECO:0000313" key="4">
    <source>
        <dbReference type="EMBL" id="THF79582.1"/>
    </source>
</evidence>
<name>A0A4S4BYF3_9BACL</name>
<dbReference type="RefSeq" id="WP_136370118.1">
    <property type="nucleotide sequence ID" value="NZ_SSOB01000013.1"/>
</dbReference>
<keyword evidence="1 2" id="KW-0238">DNA-binding</keyword>
<dbReference type="PANTHER" id="PTHR43479:SF7">
    <property type="entry name" value="TETR-FAMILY TRANSCRIPTIONAL REGULATOR"/>
    <property type="match status" value="1"/>
</dbReference>
<dbReference type="Gene3D" id="1.10.357.10">
    <property type="entry name" value="Tetracycline Repressor, domain 2"/>
    <property type="match status" value="1"/>
</dbReference>
<comment type="caution">
    <text evidence="4">The sequence shown here is derived from an EMBL/GenBank/DDBJ whole genome shotgun (WGS) entry which is preliminary data.</text>
</comment>
<dbReference type="InterPro" id="IPR050624">
    <property type="entry name" value="HTH-type_Tx_Regulator"/>
</dbReference>
<protein>
    <submittedName>
        <fullName evidence="4">TetR family transcriptional regulator</fullName>
    </submittedName>
</protein>